<organism evidence="1 2">
    <name type="scientific">Paenibacillus alvei</name>
    <name type="common">Bacillus alvei</name>
    <dbReference type="NCBI Taxonomy" id="44250"/>
    <lineage>
        <taxon>Bacteria</taxon>
        <taxon>Bacillati</taxon>
        <taxon>Bacillota</taxon>
        <taxon>Bacilli</taxon>
        <taxon>Bacillales</taxon>
        <taxon>Paenibacillaceae</taxon>
        <taxon>Paenibacillus</taxon>
    </lineage>
</organism>
<protein>
    <recommendedName>
        <fullName evidence="3">SprT-like domain-containing protein</fullName>
    </recommendedName>
</protein>
<evidence type="ECO:0000313" key="1">
    <source>
        <dbReference type="EMBL" id="MCY9532917.1"/>
    </source>
</evidence>
<dbReference type="EMBL" id="JAMDLY010000024">
    <property type="protein sequence ID" value="MCY9532917.1"/>
    <property type="molecule type" value="Genomic_DNA"/>
</dbReference>
<accession>A0ABT4EGU3</accession>
<dbReference type="Proteomes" id="UP001527090">
    <property type="component" value="Unassembled WGS sequence"/>
</dbReference>
<reference evidence="1 2" key="1">
    <citation type="submission" date="2022-05" db="EMBL/GenBank/DDBJ databases">
        <title>Genome Sequencing of Bee-Associated Microbes.</title>
        <authorList>
            <person name="Dunlap C."/>
        </authorList>
    </citation>
    <scope>NUCLEOTIDE SEQUENCE [LARGE SCALE GENOMIC DNA]</scope>
    <source>
        <strain evidence="1 2">NRRL NRS-750</strain>
    </source>
</reference>
<evidence type="ECO:0008006" key="3">
    <source>
        <dbReference type="Google" id="ProtNLM"/>
    </source>
</evidence>
<gene>
    <name evidence="1" type="ORF">M5X04_26775</name>
</gene>
<dbReference type="RefSeq" id="WP_268632993.1">
    <property type="nucleotide sequence ID" value="NZ_JAMDLY010000024.1"/>
</dbReference>
<sequence>MTVDVATLEGLYAIAKGLCRMHWGVDYTGAIKLVNRDWKCKGAHYDPNVKEICMSRAKNKRMSRDMVIGCLTHELVHWRLHTTGQPYLDTDEEFVAECLRVGAPISRTGVAQKLYKRYKFKREFEERTGRKFNEEALCQ</sequence>
<name>A0ABT4EGU3_PAEAL</name>
<proteinExistence type="predicted"/>
<comment type="caution">
    <text evidence="1">The sequence shown here is derived from an EMBL/GenBank/DDBJ whole genome shotgun (WGS) entry which is preliminary data.</text>
</comment>
<keyword evidence="2" id="KW-1185">Reference proteome</keyword>
<evidence type="ECO:0000313" key="2">
    <source>
        <dbReference type="Proteomes" id="UP001527090"/>
    </source>
</evidence>